<dbReference type="GO" id="GO:0006310">
    <property type="term" value="P:DNA recombination"/>
    <property type="evidence" value="ECO:0007669"/>
    <property type="project" value="UniProtKB-KW"/>
</dbReference>
<dbReference type="NCBIfam" id="NF001401">
    <property type="entry name" value="PRK00285.1"/>
    <property type="match status" value="1"/>
</dbReference>
<dbReference type="EMBL" id="LAZR01052944">
    <property type="protein sequence ID" value="KKK81841.1"/>
    <property type="molecule type" value="Genomic_DNA"/>
</dbReference>
<proteinExistence type="predicted"/>
<dbReference type="GO" id="GO:0006355">
    <property type="term" value="P:regulation of DNA-templated transcription"/>
    <property type="evidence" value="ECO:0007669"/>
    <property type="project" value="InterPro"/>
</dbReference>
<reference evidence="7" key="1">
    <citation type="journal article" date="2015" name="Nature">
        <title>Complex archaea that bridge the gap between prokaryotes and eukaryotes.</title>
        <authorList>
            <person name="Spang A."/>
            <person name="Saw J.H."/>
            <person name="Jorgensen S.L."/>
            <person name="Zaremba-Niedzwiedzka K."/>
            <person name="Martijn J."/>
            <person name="Lind A.E."/>
            <person name="van Eijk R."/>
            <person name="Schleper C."/>
            <person name="Guy L."/>
            <person name="Ettema T.J."/>
        </authorList>
    </citation>
    <scope>NUCLEOTIDE SEQUENCE</scope>
</reference>
<dbReference type="CDD" id="cd13835">
    <property type="entry name" value="IHF_A"/>
    <property type="match status" value="1"/>
</dbReference>
<evidence type="ECO:0000256" key="6">
    <source>
        <dbReference type="ARBA" id="ARBA00023172"/>
    </source>
</evidence>
<gene>
    <name evidence="7" type="ORF">LCGC14_2809350</name>
</gene>
<comment type="caution">
    <text evidence="7">The sequence shown here is derived from an EMBL/GenBank/DDBJ whole genome shotgun (WGS) entry which is preliminary data.</text>
</comment>
<dbReference type="Gene3D" id="4.10.520.10">
    <property type="entry name" value="IHF-like DNA-binding proteins"/>
    <property type="match status" value="1"/>
</dbReference>
<keyword evidence="2" id="KW-0810">Translation regulation</keyword>
<accession>A0A0F9BBL2</accession>
<dbReference type="PANTHER" id="PTHR33175:SF2">
    <property type="entry name" value="INTEGRATION HOST FACTOR SUBUNIT ALPHA"/>
    <property type="match status" value="1"/>
</dbReference>
<organism evidence="7">
    <name type="scientific">marine sediment metagenome</name>
    <dbReference type="NCBI Taxonomy" id="412755"/>
    <lineage>
        <taxon>unclassified sequences</taxon>
        <taxon>metagenomes</taxon>
        <taxon>ecological metagenomes</taxon>
    </lineage>
</organism>
<dbReference type="GO" id="GO:0003677">
    <property type="term" value="F:DNA binding"/>
    <property type="evidence" value="ECO:0007669"/>
    <property type="project" value="UniProtKB-KW"/>
</dbReference>
<dbReference type="Pfam" id="PF00216">
    <property type="entry name" value="Bac_DNA_binding"/>
    <property type="match status" value="1"/>
</dbReference>
<dbReference type="GO" id="GO:0006417">
    <property type="term" value="P:regulation of translation"/>
    <property type="evidence" value="ECO:0007669"/>
    <property type="project" value="UniProtKB-KW"/>
</dbReference>
<dbReference type="PANTHER" id="PTHR33175">
    <property type="entry name" value="DNA-BINDING PROTEIN HU"/>
    <property type="match status" value="1"/>
</dbReference>
<evidence type="ECO:0000256" key="2">
    <source>
        <dbReference type="ARBA" id="ARBA00022845"/>
    </source>
</evidence>
<dbReference type="GO" id="GO:0005829">
    <property type="term" value="C:cytosol"/>
    <property type="evidence" value="ECO:0007669"/>
    <property type="project" value="TreeGrafter"/>
</dbReference>
<keyword evidence="3" id="KW-0805">Transcription regulation</keyword>
<dbReference type="GO" id="GO:0009893">
    <property type="term" value="P:positive regulation of metabolic process"/>
    <property type="evidence" value="ECO:0007669"/>
    <property type="project" value="UniProtKB-ARBA"/>
</dbReference>
<dbReference type="SUPFAM" id="SSF47729">
    <property type="entry name" value="IHF-like DNA-binding proteins"/>
    <property type="match status" value="1"/>
</dbReference>
<evidence type="ECO:0000313" key="7">
    <source>
        <dbReference type="EMBL" id="KKK81841.1"/>
    </source>
</evidence>
<dbReference type="InterPro" id="IPR000119">
    <property type="entry name" value="Hist_DNA-bd"/>
</dbReference>
<name>A0A0F9BBL2_9ZZZZ</name>
<evidence type="ECO:0000256" key="5">
    <source>
        <dbReference type="ARBA" id="ARBA00023163"/>
    </source>
</evidence>
<dbReference type="InterPro" id="IPR005684">
    <property type="entry name" value="IHF_alpha"/>
</dbReference>
<evidence type="ECO:0000256" key="3">
    <source>
        <dbReference type="ARBA" id="ARBA00023015"/>
    </source>
</evidence>
<keyword evidence="5" id="KW-0804">Transcription</keyword>
<dbReference type="PROSITE" id="PS00045">
    <property type="entry name" value="HISTONE_LIKE"/>
    <property type="match status" value="1"/>
</dbReference>
<dbReference type="InterPro" id="IPR020816">
    <property type="entry name" value="Histone-like_DNA-bd_CS"/>
</dbReference>
<dbReference type="SMART" id="SM00411">
    <property type="entry name" value="BHL"/>
    <property type="match status" value="1"/>
</dbReference>
<dbReference type="InterPro" id="IPR010992">
    <property type="entry name" value="IHF-like_DNA-bd_dom_sf"/>
</dbReference>
<evidence type="ECO:0000256" key="1">
    <source>
        <dbReference type="ARBA" id="ARBA00018329"/>
    </source>
</evidence>
<keyword evidence="4" id="KW-0238">DNA-binding</keyword>
<sequence length="97" mass="11037">MTKADLVEIVFEKVGLSKKEAQDIIEIIFDMIKHAFVRGESVKIPGFGTFNVRQKAARRGRNPQTGEELTIAPRKVLTFKASNQFKAMIEKQDENKE</sequence>
<dbReference type="PRINTS" id="PR01727">
    <property type="entry name" value="DNABINDINGHU"/>
</dbReference>
<dbReference type="GO" id="GO:0030527">
    <property type="term" value="F:structural constituent of chromatin"/>
    <property type="evidence" value="ECO:0007669"/>
    <property type="project" value="InterPro"/>
</dbReference>
<evidence type="ECO:0000256" key="4">
    <source>
        <dbReference type="ARBA" id="ARBA00023125"/>
    </source>
</evidence>
<protein>
    <recommendedName>
        <fullName evidence="1">Integration host factor subunit alpha</fullName>
    </recommendedName>
</protein>
<keyword evidence="6" id="KW-0233">DNA recombination</keyword>
<dbReference type="AlphaFoldDB" id="A0A0F9BBL2"/>